<evidence type="ECO:0000259" key="6">
    <source>
        <dbReference type="PROSITE" id="PS51898"/>
    </source>
</evidence>
<dbReference type="CDD" id="cd01193">
    <property type="entry name" value="INT_IntI_C"/>
    <property type="match status" value="1"/>
</dbReference>
<dbReference type="GO" id="GO:0006310">
    <property type="term" value="P:DNA recombination"/>
    <property type="evidence" value="ECO:0007669"/>
    <property type="project" value="UniProtKB-KW"/>
</dbReference>
<comment type="caution">
    <text evidence="8">The sequence shown here is derived from an EMBL/GenBank/DDBJ whole genome shotgun (WGS) entry which is preliminary data.</text>
</comment>
<dbReference type="Pfam" id="PF13495">
    <property type="entry name" value="Phage_int_SAM_4"/>
    <property type="match status" value="1"/>
</dbReference>
<dbReference type="NCBIfam" id="NF011946">
    <property type="entry name" value="PRK15417.1"/>
    <property type="match status" value="1"/>
</dbReference>
<keyword evidence="4" id="KW-0233">DNA recombination</keyword>
<evidence type="ECO:0000256" key="4">
    <source>
        <dbReference type="ARBA" id="ARBA00023172"/>
    </source>
</evidence>
<evidence type="ECO:0000256" key="3">
    <source>
        <dbReference type="ARBA" id="ARBA00023125"/>
    </source>
</evidence>
<dbReference type="PROSITE" id="PS51898">
    <property type="entry name" value="TYR_RECOMBINASE"/>
    <property type="match status" value="1"/>
</dbReference>
<protein>
    <submittedName>
        <fullName evidence="8">Integron integrase</fullName>
    </submittedName>
</protein>
<dbReference type="Gene3D" id="1.10.443.10">
    <property type="entry name" value="Intergrase catalytic core"/>
    <property type="match status" value="1"/>
</dbReference>
<evidence type="ECO:0000256" key="2">
    <source>
        <dbReference type="ARBA" id="ARBA00022908"/>
    </source>
</evidence>
<dbReference type="GO" id="GO:0015074">
    <property type="term" value="P:DNA integration"/>
    <property type="evidence" value="ECO:0007669"/>
    <property type="project" value="UniProtKB-KW"/>
</dbReference>
<evidence type="ECO:0000313" key="8">
    <source>
        <dbReference type="EMBL" id="MBK8524792.1"/>
    </source>
</evidence>
<dbReference type="Gene3D" id="1.10.150.130">
    <property type="match status" value="1"/>
</dbReference>
<evidence type="ECO:0000256" key="1">
    <source>
        <dbReference type="ARBA" id="ARBA00008857"/>
    </source>
</evidence>
<evidence type="ECO:0000259" key="7">
    <source>
        <dbReference type="PROSITE" id="PS51900"/>
    </source>
</evidence>
<sequence length="326" mass="37076">METKPPDTLINRVRETIRYKHYSIRTERSYVEWVRRFVRFHGMQHPREMGAPEVRAFLGHLASELKVSAATHHQALSALLFLYKEVLGVELPWLAELDRPKKPKRLPVVLGHGEVERLLTALDGTHALMAQLLYGTGMRLMECVRLRVKDVDFERSEILVRDGKGAKDRVTMLPASLVPPLRAHLARVRQLWERDREVGRPGVQMPEALVRKYPAAPCEWGWFWAFPARGLSVDPRSGIERRHHTHEQALQRAIKQALGHAGIAKPASTHTLRHSFATHLLQSGYDIRTVQELLGHSDVSTTMIYTHVLNRGGRGVVSPMDRLLAG</sequence>
<organism evidence="8 9">
    <name type="scientific">Candidatus Proximibacter danicus</name>
    <dbReference type="NCBI Taxonomy" id="2954365"/>
    <lineage>
        <taxon>Bacteria</taxon>
        <taxon>Pseudomonadati</taxon>
        <taxon>Pseudomonadota</taxon>
        <taxon>Betaproteobacteria</taxon>
        <taxon>Candidatus Proximibacter</taxon>
    </lineage>
</organism>
<feature type="domain" description="Core-binding (CB)" evidence="7">
    <location>
        <begin position="4"/>
        <end position="87"/>
    </location>
</feature>
<dbReference type="InterPro" id="IPR050090">
    <property type="entry name" value="Tyrosine_recombinase_XerCD"/>
</dbReference>
<feature type="domain" description="Tyr recombinase" evidence="6">
    <location>
        <begin position="101"/>
        <end position="318"/>
    </location>
</feature>
<comment type="similarity">
    <text evidence="1">Belongs to the 'phage' integrase family.</text>
</comment>
<dbReference type="InterPro" id="IPR004107">
    <property type="entry name" value="Integrase_SAM-like_N"/>
</dbReference>
<dbReference type="InterPro" id="IPR013762">
    <property type="entry name" value="Integrase-like_cat_sf"/>
</dbReference>
<dbReference type="SUPFAM" id="SSF56349">
    <property type="entry name" value="DNA breaking-rejoining enzymes"/>
    <property type="match status" value="1"/>
</dbReference>
<dbReference type="Pfam" id="PF00589">
    <property type="entry name" value="Phage_integrase"/>
    <property type="match status" value="1"/>
</dbReference>
<dbReference type="AlphaFoldDB" id="A0A9D7K557"/>
<name>A0A9D7K557_9PROT</name>
<evidence type="ECO:0000256" key="5">
    <source>
        <dbReference type="PROSITE-ProRule" id="PRU01248"/>
    </source>
</evidence>
<dbReference type="EMBL" id="JADJUC010000013">
    <property type="protein sequence ID" value="MBK8524792.1"/>
    <property type="molecule type" value="Genomic_DNA"/>
</dbReference>
<reference evidence="8" key="1">
    <citation type="submission" date="2020-10" db="EMBL/GenBank/DDBJ databases">
        <title>Connecting structure to function with the recovery of over 1000 high-quality activated sludge metagenome-assembled genomes encoding full-length rRNA genes using long-read sequencing.</title>
        <authorList>
            <person name="Singleton C.M."/>
            <person name="Petriglieri F."/>
            <person name="Kristensen J.M."/>
            <person name="Kirkegaard R.H."/>
            <person name="Michaelsen T.Y."/>
            <person name="Andersen M.H."/>
            <person name="Karst S.M."/>
            <person name="Dueholm M.S."/>
            <person name="Nielsen P.H."/>
            <person name="Albertsen M."/>
        </authorList>
    </citation>
    <scope>NUCLEOTIDE SEQUENCE</scope>
    <source>
        <strain evidence="8">Hirt_18-Q3-R61-65_BATAC.395</strain>
    </source>
</reference>
<dbReference type="InterPro" id="IPR002104">
    <property type="entry name" value="Integrase_catalytic"/>
</dbReference>
<accession>A0A9D7K557</accession>
<dbReference type="PANTHER" id="PTHR30349:SF64">
    <property type="entry name" value="PROPHAGE INTEGRASE INTD-RELATED"/>
    <property type="match status" value="1"/>
</dbReference>
<dbReference type="InterPro" id="IPR044068">
    <property type="entry name" value="CB"/>
</dbReference>
<keyword evidence="3 5" id="KW-0238">DNA-binding</keyword>
<dbReference type="NCBIfam" id="TIGR02249">
    <property type="entry name" value="integrase_gron"/>
    <property type="match status" value="1"/>
</dbReference>
<evidence type="ECO:0000313" key="9">
    <source>
        <dbReference type="Proteomes" id="UP000886689"/>
    </source>
</evidence>
<dbReference type="InterPro" id="IPR011010">
    <property type="entry name" value="DNA_brk_join_enz"/>
</dbReference>
<dbReference type="InterPro" id="IPR011946">
    <property type="entry name" value="Integrase_integron-type"/>
</dbReference>
<gene>
    <name evidence="8" type="ORF">IPL58_12305</name>
</gene>
<dbReference type="PANTHER" id="PTHR30349">
    <property type="entry name" value="PHAGE INTEGRASE-RELATED"/>
    <property type="match status" value="1"/>
</dbReference>
<dbReference type="InterPro" id="IPR010998">
    <property type="entry name" value="Integrase_recombinase_N"/>
</dbReference>
<dbReference type="GO" id="GO:0003677">
    <property type="term" value="F:DNA binding"/>
    <property type="evidence" value="ECO:0007669"/>
    <property type="project" value="UniProtKB-UniRule"/>
</dbReference>
<dbReference type="Proteomes" id="UP000886689">
    <property type="component" value="Unassembled WGS sequence"/>
</dbReference>
<proteinExistence type="inferred from homology"/>
<dbReference type="PROSITE" id="PS51900">
    <property type="entry name" value="CB"/>
    <property type="match status" value="1"/>
</dbReference>
<keyword evidence="2" id="KW-0229">DNA integration</keyword>